<dbReference type="GO" id="GO:0005886">
    <property type="term" value="C:plasma membrane"/>
    <property type="evidence" value="ECO:0007669"/>
    <property type="project" value="UniProtKB-SubCell"/>
</dbReference>
<dbReference type="PANTHER" id="PTHR46494:SF1">
    <property type="entry name" value="CORA FAMILY METAL ION TRANSPORTER (EUROFUNG)"/>
    <property type="match status" value="1"/>
</dbReference>
<dbReference type="InterPro" id="IPR045861">
    <property type="entry name" value="CorA_cytoplasmic_dom"/>
</dbReference>
<dbReference type="Pfam" id="PF01544">
    <property type="entry name" value="CorA"/>
    <property type="match status" value="1"/>
</dbReference>
<comment type="subcellular location">
    <subcellularLocation>
        <location evidence="1">Cell membrane</location>
        <topology evidence="1">Multi-pass membrane protein</topology>
    </subcellularLocation>
</comment>
<evidence type="ECO:0000256" key="3">
    <source>
        <dbReference type="ARBA" id="ARBA00022448"/>
    </source>
</evidence>
<gene>
    <name evidence="10" type="ORF">Cvel_5177</name>
</gene>
<feature type="region of interest" description="Disordered" evidence="8">
    <location>
        <begin position="274"/>
        <end position="297"/>
    </location>
</feature>
<feature type="region of interest" description="Disordered" evidence="8">
    <location>
        <begin position="69"/>
        <end position="93"/>
    </location>
</feature>
<evidence type="ECO:0000313" key="10">
    <source>
        <dbReference type="EMBL" id="CEM33865.1"/>
    </source>
</evidence>
<feature type="compositionally biased region" description="Basic residues" evidence="8">
    <location>
        <begin position="782"/>
        <end position="811"/>
    </location>
</feature>
<feature type="compositionally biased region" description="Basic and acidic residues" evidence="8">
    <location>
        <begin position="834"/>
        <end position="848"/>
    </location>
</feature>
<feature type="region of interest" description="Disordered" evidence="8">
    <location>
        <begin position="364"/>
        <end position="491"/>
    </location>
</feature>
<feature type="transmembrane region" description="Helical" evidence="9">
    <location>
        <begin position="952"/>
        <end position="977"/>
    </location>
</feature>
<feature type="compositionally biased region" description="Gly residues" evidence="8">
    <location>
        <begin position="409"/>
        <end position="422"/>
    </location>
</feature>
<evidence type="ECO:0000256" key="9">
    <source>
        <dbReference type="SAM" id="Phobius"/>
    </source>
</evidence>
<proteinExistence type="inferred from homology"/>
<keyword evidence="6 9" id="KW-1133">Transmembrane helix</keyword>
<evidence type="ECO:0000256" key="6">
    <source>
        <dbReference type="ARBA" id="ARBA00022989"/>
    </source>
</evidence>
<dbReference type="SUPFAM" id="SSF144083">
    <property type="entry name" value="Magnesium transport protein CorA, transmembrane region"/>
    <property type="match status" value="1"/>
</dbReference>
<feature type="compositionally biased region" description="Basic and acidic residues" evidence="8">
    <location>
        <begin position="8"/>
        <end position="17"/>
    </location>
</feature>
<dbReference type="GO" id="GO:0000287">
    <property type="term" value="F:magnesium ion binding"/>
    <property type="evidence" value="ECO:0007669"/>
    <property type="project" value="TreeGrafter"/>
</dbReference>
<name>A0A0G4GTN1_9ALVE</name>
<evidence type="ECO:0000256" key="5">
    <source>
        <dbReference type="ARBA" id="ARBA00022692"/>
    </source>
</evidence>
<dbReference type="GO" id="GO:0050897">
    <property type="term" value="F:cobalt ion binding"/>
    <property type="evidence" value="ECO:0007669"/>
    <property type="project" value="TreeGrafter"/>
</dbReference>
<feature type="transmembrane region" description="Helical" evidence="9">
    <location>
        <begin position="997"/>
        <end position="1020"/>
    </location>
</feature>
<dbReference type="AlphaFoldDB" id="A0A0G4GTN1"/>
<feature type="compositionally biased region" description="Basic and acidic residues" evidence="8">
    <location>
        <begin position="865"/>
        <end position="885"/>
    </location>
</feature>
<dbReference type="PANTHER" id="PTHR46494">
    <property type="entry name" value="CORA FAMILY METAL ION TRANSPORTER (EUROFUNG)"/>
    <property type="match status" value="1"/>
</dbReference>
<evidence type="ECO:0000256" key="4">
    <source>
        <dbReference type="ARBA" id="ARBA00022475"/>
    </source>
</evidence>
<feature type="region of interest" description="Disordered" evidence="8">
    <location>
        <begin position="772"/>
        <end position="899"/>
    </location>
</feature>
<organism evidence="10">
    <name type="scientific">Chromera velia CCMP2878</name>
    <dbReference type="NCBI Taxonomy" id="1169474"/>
    <lineage>
        <taxon>Eukaryota</taxon>
        <taxon>Sar</taxon>
        <taxon>Alveolata</taxon>
        <taxon>Colpodellida</taxon>
        <taxon>Chromeraceae</taxon>
        <taxon>Chromera</taxon>
    </lineage>
</organism>
<feature type="compositionally biased region" description="Basic and acidic residues" evidence="8">
    <location>
        <begin position="812"/>
        <end position="824"/>
    </location>
</feature>
<keyword evidence="4" id="KW-1003">Cell membrane</keyword>
<feature type="compositionally biased region" description="Polar residues" evidence="8">
    <location>
        <begin position="518"/>
        <end position="527"/>
    </location>
</feature>
<keyword evidence="3" id="KW-0813">Transport</keyword>
<feature type="region of interest" description="Disordered" evidence="8">
    <location>
        <begin position="514"/>
        <end position="612"/>
    </location>
</feature>
<dbReference type="InterPro" id="IPR045863">
    <property type="entry name" value="CorA_TM1_TM2"/>
</dbReference>
<accession>A0A0G4GTN1</accession>
<dbReference type="GO" id="GO:0015087">
    <property type="term" value="F:cobalt ion transmembrane transporter activity"/>
    <property type="evidence" value="ECO:0007669"/>
    <property type="project" value="TreeGrafter"/>
</dbReference>
<keyword evidence="7 9" id="KW-0472">Membrane</keyword>
<feature type="region of interest" description="Disordered" evidence="8">
    <location>
        <begin position="1"/>
        <end position="24"/>
    </location>
</feature>
<keyword evidence="5 9" id="KW-0812">Transmembrane</keyword>
<dbReference type="InterPro" id="IPR002523">
    <property type="entry name" value="MgTranspt_CorA/ZnTranspt_ZntB"/>
</dbReference>
<dbReference type="Gene3D" id="1.20.58.340">
    <property type="entry name" value="Magnesium transport protein CorA, transmembrane region"/>
    <property type="match status" value="2"/>
</dbReference>
<dbReference type="SUPFAM" id="SSF143865">
    <property type="entry name" value="CorA soluble domain-like"/>
    <property type="match status" value="1"/>
</dbReference>
<protein>
    <submittedName>
        <fullName evidence="10">Uncharacterized protein</fullName>
    </submittedName>
</protein>
<evidence type="ECO:0000256" key="7">
    <source>
        <dbReference type="ARBA" id="ARBA00023136"/>
    </source>
</evidence>
<evidence type="ECO:0000256" key="2">
    <source>
        <dbReference type="ARBA" id="ARBA00009765"/>
    </source>
</evidence>
<dbReference type="VEuPathDB" id="CryptoDB:Cvel_5177"/>
<evidence type="ECO:0000256" key="8">
    <source>
        <dbReference type="SAM" id="MobiDB-lite"/>
    </source>
</evidence>
<evidence type="ECO:0000256" key="1">
    <source>
        <dbReference type="ARBA" id="ARBA00004651"/>
    </source>
</evidence>
<feature type="compositionally biased region" description="Acidic residues" evidence="8">
    <location>
        <begin position="886"/>
        <end position="899"/>
    </location>
</feature>
<comment type="similarity">
    <text evidence="2">Belongs to the CorA metal ion transporter (MIT) (TC 1.A.35) family.</text>
</comment>
<reference evidence="10" key="1">
    <citation type="submission" date="2014-11" db="EMBL/GenBank/DDBJ databases">
        <authorList>
            <person name="Otto D Thomas"/>
            <person name="Naeem Raeece"/>
        </authorList>
    </citation>
    <scope>NUCLEOTIDE SEQUENCE</scope>
</reference>
<feature type="compositionally biased region" description="Basic and acidic residues" evidence="8">
    <location>
        <begin position="577"/>
        <end position="612"/>
    </location>
</feature>
<sequence length="1023" mass="113014">MLGEDGDGFTKEREHEGPRRHRYDTQYNLPEIRRMASEEFGGHVTVGGSISMERFYVVVRILFFPGQPADKGHKPRPLSRPVSAPAHSGREKEKETECTVCELECLTRAELEAALREVSSLKRAWIDLRLRRYQFRPPSRRRHGVNLQGSGSTEAFSEHRHLRAGEAFEVLRRRFHLDYFSVRDALEADPKSRIDHSGNGTQLYCAVMAFRTALALPFEGGEEGALPGCLQGVAAASQPQHHHMDIQEGTTAGGVSSVVETTNFPLLMLQSWQRHSGSGGGGKERSSGGLGVGGLKGRLSDPAPVPVDFPRFSAALRDKCLSWYRCCCFLGHDYLITFVSAPPPVELPLAVRVPGYPYLPRPREMPPMSGESERRRPVNVHGPPDSGRIWDTNDTPLERDYSGSAYGAGQEGGKSGGDGLVLGGPALRERLLSPPPGSAGGLGGSDVRQRLGGSGRDPAPLPFPVSPAAAGDSLPMPTEKPPTSIKEAATRPPRVLDPIWLVVSESLHAHARAETTRLQRGGSSPLSSKKHSATVGKMITASGSLDSGHWWSETSSESEAGGGTGESARGFRALAEQLKRRNQQDRRRGGGKDPNPRFQMREERDQRKKRVEEGRQITIKGLPFLFFKVFEALVRNQIPSIDSYRRLLLTFEERTFSAKYARPKQDIRMTLQLHLMHRELLVIRHHLLPVERILSTLAEYSNAQQHAHASHLRLGGSGHPRGGLRWRYKGRGATMTGQAVEGLMTIHHSGRDAFSSHDRDHHGEADDLLEGEMISPGSASSTHHHPQQQHPHPNHQVKSRRRGKKGQGGKGRKGDRQGHGHAEGADFFSDTQGEAEKGVREERQEVTLERGGVAVIIPPPSGRGGEGRHVKRGKTEGDRCCREEGGEGEEEEEEEEEPMLELDEEVCDWMEEVRDDVRMFIYQVTELSEGCRDVLSLVFEVTNYRSTVAQEVLAGVATVFLPLTWIAGIYGTNFLIFPELTWGLDHPEGEQPEGWPAGYLYFWAISLLAAVLAVVGLIVMKVF</sequence>
<dbReference type="GO" id="GO:0015095">
    <property type="term" value="F:magnesium ion transmembrane transporter activity"/>
    <property type="evidence" value="ECO:0007669"/>
    <property type="project" value="TreeGrafter"/>
</dbReference>
<dbReference type="EMBL" id="CDMZ01001524">
    <property type="protein sequence ID" value="CEM33865.1"/>
    <property type="molecule type" value="Genomic_DNA"/>
</dbReference>